<keyword evidence="1" id="KW-0732">Signal</keyword>
<organism evidence="2 3">
    <name type="scientific">Orbilia javanica</name>
    <dbReference type="NCBI Taxonomy" id="47235"/>
    <lineage>
        <taxon>Eukaryota</taxon>
        <taxon>Fungi</taxon>
        <taxon>Dikarya</taxon>
        <taxon>Ascomycota</taxon>
        <taxon>Pezizomycotina</taxon>
        <taxon>Orbiliomycetes</taxon>
        <taxon>Orbiliales</taxon>
        <taxon>Orbiliaceae</taxon>
        <taxon>Orbilia</taxon>
    </lineage>
</organism>
<dbReference type="EMBL" id="JAVHNR010000011">
    <property type="protein sequence ID" value="KAK6330691.1"/>
    <property type="molecule type" value="Genomic_DNA"/>
</dbReference>
<dbReference type="AlphaFoldDB" id="A0AAN8RAE9"/>
<protein>
    <recommendedName>
        <fullName evidence="4">Hydrophobin</fullName>
    </recommendedName>
</protein>
<name>A0AAN8RAE9_9PEZI</name>
<evidence type="ECO:0000256" key="1">
    <source>
        <dbReference type="SAM" id="SignalP"/>
    </source>
</evidence>
<feature type="chain" id="PRO_5042882487" description="Hydrophobin" evidence="1">
    <location>
        <begin position="18"/>
        <end position="115"/>
    </location>
</feature>
<keyword evidence="3" id="KW-1185">Reference proteome</keyword>
<reference evidence="2 3" key="1">
    <citation type="submission" date="2019-10" db="EMBL/GenBank/DDBJ databases">
        <authorList>
            <person name="Palmer J.M."/>
        </authorList>
    </citation>
    <scope>NUCLEOTIDE SEQUENCE [LARGE SCALE GENOMIC DNA]</scope>
    <source>
        <strain evidence="2 3">TWF718</strain>
    </source>
</reference>
<evidence type="ECO:0008006" key="4">
    <source>
        <dbReference type="Google" id="ProtNLM"/>
    </source>
</evidence>
<gene>
    <name evidence="2" type="ORF">TWF718_002891</name>
</gene>
<evidence type="ECO:0000313" key="2">
    <source>
        <dbReference type="EMBL" id="KAK6330691.1"/>
    </source>
</evidence>
<comment type="caution">
    <text evidence="2">The sequence shown here is derived from an EMBL/GenBank/DDBJ whole genome shotgun (WGS) entry which is preliminary data.</text>
</comment>
<sequence length="115" mass="12690">MYFPLITFLTIITSVIATRKNPEIPARLTIGEIYNRCDFGLSICCCSEDALDKPTEGGCFPLTEPELRPFRFVEICGGLPACCSTSAFDPNDLVTDSGSCEEITIRTEHVIFDKS</sequence>
<dbReference type="Proteomes" id="UP001313282">
    <property type="component" value="Unassembled WGS sequence"/>
</dbReference>
<accession>A0AAN8RAE9</accession>
<proteinExistence type="predicted"/>
<evidence type="ECO:0000313" key="3">
    <source>
        <dbReference type="Proteomes" id="UP001313282"/>
    </source>
</evidence>
<feature type="signal peptide" evidence="1">
    <location>
        <begin position="1"/>
        <end position="17"/>
    </location>
</feature>